<evidence type="ECO:0000259" key="13">
    <source>
        <dbReference type="PROSITE" id="PS50109"/>
    </source>
</evidence>
<dbReference type="Pfam" id="PF02518">
    <property type="entry name" value="HATPase_c"/>
    <property type="match status" value="1"/>
</dbReference>
<dbReference type="SMART" id="SM00304">
    <property type="entry name" value="HAMP"/>
    <property type="match status" value="1"/>
</dbReference>
<dbReference type="InterPro" id="IPR003660">
    <property type="entry name" value="HAMP_dom"/>
</dbReference>
<dbReference type="AlphaFoldDB" id="A0A919KZ68"/>
<comment type="caution">
    <text evidence="15">The sequence shown here is derived from an EMBL/GenBank/DDBJ whole genome shotgun (WGS) entry which is preliminary data.</text>
</comment>
<keyword evidence="6 12" id="KW-0812">Transmembrane</keyword>
<dbReference type="CDD" id="cd00082">
    <property type="entry name" value="HisKA"/>
    <property type="match status" value="1"/>
</dbReference>
<sequence length="475" mass="51042">MRPRLPLRLRVVAVFTAAATIAFVGLGLFVYYRVEATLHDQARVSLDAQMDALADLPEPGRRAAIEAMTGEFFAQVLTPDGTLVASSPQLSGPVTTGDLPVPAPGEGTGEDIGEDVEVEHPVRLLEDEGEEGDEGEAAILLLRRDGDQVLVVGTSREDLDEALWGVRTQLLIGGPLALLLASAAGYLAAGTALRPMERMRRHAEAISAHSAGERLPLPAAHDEIRRLGLTLNEMLDRLDTGLQRERRFVAEASHELRTPLALLKLEIDLALAQPRPTDELVAALRSAGEEVDRLTRLSDDLLLLASAQHGRSPQDQTDVDVRSLLKTSAARYSARAGQEGRRIVVRCDGRPVVRAHAGRFERALSNLVDNAVRHGAGDIELRAGGSDGRVVIWVTDHGPGLDEELRARVFEPFGRSPDLRSQDGRGLGLTIVQAIVSELHGTVTIENRSRGGTMATIMVPGVAPAQTSPPGTGRR</sequence>
<dbReference type="RefSeq" id="WP_189670799.1">
    <property type="nucleotide sequence ID" value="NZ_BNAS01000006.1"/>
</dbReference>
<evidence type="ECO:0000313" key="16">
    <source>
        <dbReference type="Proteomes" id="UP000627369"/>
    </source>
</evidence>
<evidence type="ECO:0000256" key="11">
    <source>
        <dbReference type="SAM" id="MobiDB-lite"/>
    </source>
</evidence>
<keyword evidence="10 12" id="KW-0472">Membrane</keyword>
<reference evidence="15" key="2">
    <citation type="submission" date="2020-09" db="EMBL/GenBank/DDBJ databases">
        <authorList>
            <person name="Sun Q."/>
            <person name="Zhou Y."/>
        </authorList>
    </citation>
    <scope>NUCLEOTIDE SEQUENCE</scope>
    <source>
        <strain evidence="15">CGMCC 4.7398</strain>
    </source>
</reference>
<evidence type="ECO:0000256" key="5">
    <source>
        <dbReference type="ARBA" id="ARBA00022679"/>
    </source>
</evidence>
<feature type="transmembrane region" description="Helical" evidence="12">
    <location>
        <begin position="12"/>
        <end position="32"/>
    </location>
</feature>
<dbReference type="InterPro" id="IPR036097">
    <property type="entry name" value="HisK_dim/P_sf"/>
</dbReference>
<feature type="domain" description="HAMP" evidence="14">
    <location>
        <begin position="190"/>
        <end position="243"/>
    </location>
</feature>
<evidence type="ECO:0000256" key="8">
    <source>
        <dbReference type="ARBA" id="ARBA00022989"/>
    </source>
</evidence>
<dbReference type="SUPFAM" id="SSF158472">
    <property type="entry name" value="HAMP domain-like"/>
    <property type="match status" value="1"/>
</dbReference>
<dbReference type="SMART" id="SM00387">
    <property type="entry name" value="HATPase_c"/>
    <property type="match status" value="1"/>
</dbReference>
<keyword evidence="5" id="KW-0808">Transferase</keyword>
<evidence type="ECO:0000256" key="1">
    <source>
        <dbReference type="ARBA" id="ARBA00000085"/>
    </source>
</evidence>
<dbReference type="SUPFAM" id="SSF47384">
    <property type="entry name" value="Homodimeric domain of signal transducing histidine kinase"/>
    <property type="match status" value="1"/>
</dbReference>
<evidence type="ECO:0000256" key="9">
    <source>
        <dbReference type="ARBA" id="ARBA00023012"/>
    </source>
</evidence>
<dbReference type="PROSITE" id="PS50109">
    <property type="entry name" value="HIS_KIN"/>
    <property type="match status" value="1"/>
</dbReference>
<protein>
    <recommendedName>
        <fullName evidence="3">histidine kinase</fullName>
        <ecNumber evidence="3">2.7.13.3</ecNumber>
    </recommendedName>
</protein>
<evidence type="ECO:0000256" key="2">
    <source>
        <dbReference type="ARBA" id="ARBA00004236"/>
    </source>
</evidence>
<feature type="region of interest" description="Disordered" evidence="11">
    <location>
        <begin position="88"/>
        <end position="112"/>
    </location>
</feature>
<evidence type="ECO:0000256" key="6">
    <source>
        <dbReference type="ARBA" id="ARBA00022692"/>
    </source>
</evidence>
<dbReference type="PANTHER" id="PTHR45436">
    <property type="entry name" value="SENSOR HISTIDINE KINASE YKOH"/>
    <property type="match status" value="1"/>
</dbReference>
<gene>
    <name evidence="15" type="ORF">GCM10017772_37270</name>
</gene>
<dbReference type="Pfam" id="PF00512">
    <property type="entry name" value="HisKA"/>
    <property type="match status" value="1"/>
</dbReference>
<dbReference type="InterPro" id="IPR003661">
    <property type="entry name" value="HisK_dim/P_dom"/>
</dbReference>
<comment type="subcellular location">
    <subcellularLocation>
        <location evidence="2">Cell membrane</location>
    </subcellularLocation>
</comment>
<evidence type="ECO:0000256" key="4">
    <source>
        <dbReference type="ARBA" id="ARBA00022553"/>
    </source>
</evidence>
<keyword evidence="8 12" id="KW-1133">Transmembrane helix</keyword>
<dbReference type="InterPro" id="IPR005467">
    <property type="entry name" value="His_kinase_dom"/>
</dbReference>
<dbReference type="InterPro" id="IPR050428">
    <property type="entry name" value="TCS_sensor_his_kinase"/>
</dbReference>
<dbReference type="Proteomes" id="UP000627369">
    <property type="component" value="Unassembled WGS sequence"/>
</dbReference>
<keyword evidence="16" id="KW-1185">Reference proteome</keyword>
<dbReference type="PRINTS" id="PR00344">
    <property type="entry name" value="BCTRLSENSOR"/>
</dbReference>
<dbReference type="EMBL" id="BNAS01000006">
    <property type="protein sequence ID" value="GHH77111.1"/>
    <property type="molecule type" value="Genomic_DNA"/>
</dbReference>
<dbReference type="PANTHER" id="PTHR45436:SF5">
    <property type="entry name" value="SENSOR HISTIDINE KINASE TRCS"/>
    <property type="match status" value="1"/>
</dbReference>
<organism evidence="15 16">
    <name type="scientific">Promicromonospora soli</name>
    <dbReference type="NCBI Taxonomy" id="2035533"/>
    <lineage>
        <taxon>Bacteria</taxon>
        <taxon>Bacillati</taxon>
        <taxon>Actinomycetota</taxon>
        <taxon>Actinomycetes</taxon>
        <taxon>Micrococcales</taxon>
        <taxon>Promicromonosporaceae</taxon>
        <taxon>Promicromonospora</taxon>
    </lineage>
</organism>
<dbReference type="InterPro" id="IPR004358">
    <property type="entry name" value="Sig_transdc_His_kin-like_C"/>
</dbReference>
<evidence type="ECO:0000259" key="14">
    <source>
        <dbReference type="PROSITE" id="PS50885"/>
    </source>
</evidence>
<dbReference type="Gene3D" id="3.30.565.10">
    <property type="entry name" value="Histidine kinase-like ATPase, C-terminal domain"/>
    <property type="match status" value="1"/>
</dbReference>
<proteinExistence type="predicted"/>
<feature type="domain" description="Histidine kinase" evidence="13">
    <location>
        <begin position="251"/>
        <end position="463"/>
    </location>
</feature>
<dbReference type="GO" id="GO:0005886">
    <property type="term" value="C:plasma membrane"/>
    <property type="evidence" value="ECO:0007669"/>
    <property type="project" value="UniProtKB-SubCell"/>
</dbReference>
<evidence type="ECO:0000256" key="10">
    <source>
        <dbReference type="ARBA" id="ARBA00023136"/>
    </source>
</evidence>
<dbReference type="Pfam" id="PF00672">
    <property type="entry name" value="HAMP"/>
    <property type="match status" value="1"/>
</dbReference>
<dbReference type="PROSITE" id="PS50885">
    <property type="entry name" value="HAMP"/>
    <property type="match status" value="1"/>
</dbReference>
<keyword evidence="9" id="KW-0902">Two-component regulatory system</keyword>
<feature type="transmembrane region" description="Helical" evidence="12">
    <location>
        <begin position="170"/>
        <end position="193"/>
    </location>
</feature>
<keyword evidence="4" id="KW-0597">Phosphoprotein</keyword>
<dbReference type="SUPFAM" id="SSF55874">
    <property type="entry name" value="ATPase domain of HSP90 chaperone/DNA topoisomerase II/histidine kinase"/>
    <property type="match status" value="1"/>
</dbReference>
<evidence type="ECO:0000256" key="3">
    <source>
        <dbReference type="ARBA" id="ARBA00012438"/>
    </source>
</evidence>
<evidence type="ECO:0000256" key="7">
    <source>
        <dbReference type="ARBA" id="ARBA00022777"/>
    </source>
</evidence>
<dbReference type="EC" id="2.7.13.3" evidence="3"/>
<evidence type="ECO:0000313" key="15">
    <source>
        <dbReference type="EMBL" id="GHH77111.1"/>
    </source>
</evidence>
<dbReference type="CDD" id="cd00075">
    <property type="entry name" value="HATPase"/>
    <property type="match status" value="1"/>
</dbReference>
<evidence type="ECO:0000256" key="12">
    <source>
        <dbReference type="SAM" id="Phobius"/>
    </source>
</evidence>
<dbReference type="InterPro" id="IPR036890">
    <property type="entry name" value="HATPase_C_sf"/>
</dbReference>
<keyword evidence="7 15" id="KW-0418">Kinase</keyword>
<dbReference type="CDD" id="cd06225">
    <property type="entry name" value="HAMP"/>
    <property type="match status" value="1"/>
</dbReference>
<accession>A0A919KZ68</accession>
<dbReference type="Gene3D" id="1.10.287.130">
    <property type="match status" value="1"/>
</dbReference>
<name>A0A919KZ68_9MICO</name>
<comment type="catalytic activity">
    <reaction evidence="1">
        <text>ATP + protein L-histidine = ADP + protein N-phospho-L-histidine.</text>
        <dbReference type="EC" id="2.7.13.3"/>
    </reaction>
</comment>
<reference evidence="15" key="1">
    <citation type="journal article" date="2014" name="Int. J. Syst. Evol. Microbiol.">
        <title>Complete genome sequence of Corynebacterium casei LMG S-19264T (=DSM 44701T), isolated from a smear-ripened cheese.</title>
        <authorList>
            <consortium name="US DOE Joint Genome Institute (JGI-PGF)"/>
            <person name="Walter F."/>
            <person name="Albersmeier A."/>
            <person name="Kalinowski J."/>
            <person name="Ruckert C."/>
        </authorList>
    </citation>
    <scope>NUCLEOTIDE SEQUENCE</scope>
    <source>
        <strain evidence="15">CGMCC 4.7398</strain>
    </source>
</reference>
<dbReference type="GO" id="GO:0000155">
    <property type="term" value="F:phosphorelay sensor kinase activity"/>
    <property type="evidence" value="ECO:0007669"/>
    <property type="project" value="InterPro"/>
</dbReference>
<dbReference type="SMART" id="SM00388">
    <property type="entry name" value="HisKA"/>
    <property type="match status" value="1"/>
</dbReference>
<dbReference type="Gene3D" id="6.10.340.10">
    <property type="match status" value="1"/>
</dbReference>
<dbReference type="InterPro" id="IPR003594">
    <property type="entry name" value="HATPase_dom"/>
</dbReference>